<dbReference type="InterPro" id="IPR032675">
    <property type="entry name" value="LRR_dom_sf"/>
</dbReference>
<dbReference type="VEuPathDB" id="FungiDB:FUN_003732"/>
<dbReference type="Gene3D" id="3.80.10.10">
    <property type="entry name" value="Ribonuclease Inhibitor"/>
    <property type="match status" value="1"/>
</dbReference>
<dbReference type="GO" id="GO:0031146">
    <property type="term" value="P:SCF-dependent proteasomal ubiquitin-dependent protein catabolic process"/>
    <property type="evidence" value="ECO:0007669"/>
    <property type="project" value="TreeGrafter"/>
</dbReference>
<comment type="caution">
    <text evidence="1">The sequence shown here is derived from an EMBL/GenBank/DDBJ whole genome shotgun (WGS) entry which is preliminary data.</text>
</comment>
<dbReference type="InterPro" id="IPR021109">
    <property type="entry name" value="Peptidase_aspartic_dom_sf"/>
</dbReference>
<dbReference type="Gene3D" id="2.40.70.10">
    <property type="entry name" value="Acid Proteases"/>
    <property type="match status" value="1"/>
</dbReference>
<organism evidence="1 2">
    <name type="scientific">Rhizophagus irregularis</name>
    <dbReference type="NCBI Taxonomy" id="588596"/>
    <lineage>
        <taxon>Eukaryota</taxon>
        <taxon>Fungi</taxon>
        <taxon>Fungi incertae sedis</taxon>
        <taxon>Mucoromycota</taxon>
        <taxon>Glomeromycotina</taxon>
        <taxon>Glomeromycetes</taxon>
        <taxon>Glomerales</taxon>
        <taxon>Glomeraceae</taxon>
        <taxon>Rhizophagus</taxon>
    </lineage>
</organism>
<proteinExistence type="predicted"/>
<dbReference type="GO" id="GO:0019005">
    <property type="term" value="C:SCF ubiquitin ligase complex"/>
    <property type="evidence" value="ECO:0007669"/>
    <property type="project" value="TreeGrafter"/>
</dbReference>
<dbReference type="VEuPathDB" id="FungiDB:RhiirA1_471899"/>
<dbReference type="SMART" id="SM00367">
    <property type="entry name" value="LRR_CC"/>
    <property type="match status" value="5"/>
</dbReference>
<evidence type="ECO:0000313" key="1">
    <source>
        <dbReference type="EMBL" id="PKY57075.1"/>
    </source>
</evidence>
<dbReference type="PANTHER" id="PTHR13318:SF95">
    <property type="entry name" value="F-BOX PROTEIN YLR352W"/>
    <property type="match status" value="1"/>
</dbReference>
<dbReference type="InterPro" id="IPR006553">
    <property type="entry name" value="Leu-rich_rpt_Cys-con_subtyp"/>
</dbReference>
<dbReference type="SUPFAM" id="SSF52047">
    <property type="entry name" value="RNI-like"/>
    <property type="match status" value="1"/>
</dbReference>
<dbReference type="CDD" id="cd00303">
    <property type="entry name" value="retropepsin_like"/>
    <property type="match status" value="1"/>
</dbReference>
<reference evidence="1 2" key="1">
    <citation type="submission" date="2015-10" db="EMBL/GenBank/DDBJ databases">
        <title>Genome analyses suggest a sexual origin of heterokaryosis in a supposedly ancient asexual fungus.</title>
        <authorList>
            <person name="Ropars J."/>
            <person name="Sedzielewska K."/>
            <person name="Noel J."/>
            <person name="Charron P."/>
            <person name="Farinelli L."/>
            <person name="Marton T."/>
            <person name="Kruger M."/>
            <person name="Pelin A."/>
            <person name="Brachmann A."/>
            <person name="Corradi N."/>
        </authorList>
    </citation>
    <scope>NUCLEOTIDE SEQUENCE [LARGE SCALE GENOMIC DNA]</scope>
    <source>
        <strain evidence="1 2">A4</strain>
    </source>
</reference>
<sequence length="542" mass="62897">MHESNLLELLLPELISFILKYLPDLKHASGINDIWGREVNLERPKRVILTDFRFKIDIGANANFISEKIVKIAYAKDNSIPRHKIIPTEFIVTGPDWPDQFPEILLGSPWMRENSVRLNMCNSTLTIDDNFIQHILFMAHLGVINLLELLERILYFLAVDKFLYPALFVSRLWYRCGAPILWKRIELKWKNKCHSQLKKFMKIVCKRQKPVYSSNLTHLEISNYYPLSDKKFNSFSRIFPNIVHLDLNFSTGFGDKTLNRIAETYPNLKYLNLQKSGFITFNGGGVTDKGLCAIARSCLKLEYLNISYRTEITWISICDIIHSCPRLQHLDFSYCGVTNEIIKEIGSSCLNLKYLKLEGCDIVSKEAIDQLVSLNPNIHVENFVCTIIPAYFDTYPGMYELSRRLRMTVDVPRDIMSGDDDIDLKSRHGAMKAGCRFYTVKALIDTSSRENFIRRSLVDKLEMEYTEYKEKNRLECLDLSFRYEGKDRLVSTNGDDVFNDFMIIEKPKADLVLGLPWLWLREAKIDMENQGLTIYGDFVPFC</sequence>
<gene>
    <name evidence="1" type="ORF">RhiirA4_477896</name>
</gene>
<dbReference type="VEuPathDB" id="FungiDB:RhiirFUN_001716"/>
<protein>
    <submittedName>
        <fullName evidence="1">RNI-like protein</fullName>
    </submittedName>
</protein>
<dbReference type="AlphaFoldDB" id="A0A2I1HE06"/>
<accession>A0A2I1HE06</accession>
<dbReference type="PANTHER" id="PTHR13318">
    <property type="entry name" value="PARTNER OF PAIRED, ISOFORM B-RELATED"/>
    <property type="match status" value="1"/>
</dbReference>
<keyword evidence="2" id="KW-1185">Reference proteome</keyword>
<dbReference type="Proteomes" id="UP000234323">
    <property type="component" value="Unassembled WGS sequence"/>
</dbReference>
<evidence type="ECO:0000313" key="2">
    <source>
        <dbReference type="Proteomes" id="UP000234323"/>
    </source>
</evidence>
<dbReference type="EMBL" id="LLXI01002419">
    <property type="protein sequence ID" value="PKY57075.1"/>
    <property type="molecule type" value="Genomic_DNA"/>
</dbReference>
<name>A0A2I1HE06_9GLOM</name>
<dbReference type="VEuPathDB" id="FungiDB:FUN_022725"/>